<sequence>MKSLNTIQKTFRVFQILTKIATVFCIVGASFCAVGALCALAWHSGGKVFSIFGEEIKLNFGGATFNGAMAELLSNMVFLVTESILLTFAYRYLKTEQAEGTPFTENGAAQLRRLGIRCIYMPIVAIVIVAVITVFLGVERSGDISNLLSVGTGIVLIMASLIFRYGAELERGDQARITDGG</sequence>
<accession>A0AAP4BC61</accession>
<keyword evidence="3" id="KW-1185">Reference proteome</keyword>
<comment type="caution">
    <text evidence="2">The sequence shown here is derived from an EMBL/GenBank/DDBJ whole genome shotgun (WGS) entry which is preliminary data.</text>
</comment>
<evidence type="ECO:0000313" key="2">
    <source>
        <dbReference type="EMBL" id="MDI9242782.1"/>
    </source>
</evidence>
<feature type="transmembrane region" description="Helical" evidence="1">
    <location>
        <begin position="114"/>
        <end position="138"/>
    </location>
</feature>
<dbReference type="Proteomes" id="UP001300383">
    <property type="component" value="Unassembled WGS sequence"/>
</dbReference>
<evidence type="ECO:0000256" key="1">
    <source>
        <dbReference type="SAM" id="Phobius"/>
    </source>
</evidence>
<feature type="transmembrane region" description="Helical" evidence="1">
    <location>
        <begin position="20"/>
        <end position="42"/>
    </location>
</feature>
<organism evidence="2 3">
    <name type="scientific">Fusibacillus kribbianus</name>
    <dbReference type="NCBI Taxonomy" id="3044208"/>
    <lineage>
        <taxon>Bacteria</taxon>
        <taxon>Bacillati</taxon>
        <taxon>Bacillota</taxon>
        <taxon>Clostridia</taxon>
        <taxon>Lachnospirales</taxon>
        <taxon>Lachnospiraceae</taxon>
        <taxon>Fusibacillus</taxon>
    </lineage>
</organism>
<feature type="transmembrane region" description="Helical" evidence="1">
    <location>
        <begin position="72"/>
        <end position="93"/>
    </location>
</feature>
<evidence type="ECO:0008006" key="4">
    <source>
        <dbReference type="Google" id="ProtNLM"/>
    </source>
</evidence>
<reference evidence="2 3" key="1">
    <citation type="submission" date="2023-05" db="EMBL/GenBank/DDBJ databases">
        <title>[ruminococcus] sp. nov., isolated from a pig farm feces dump.</title>
        <authorList>
            <person name="Chang Y.-H."/>
        </authorList>
    </citation>
    <scope>NUCLEOTIDE SEQUENCE [LARGE SCALE GENOMIC DNA]</scope>
    <source>
        <strain evidence="2 3">YH-rum2234</strain>
    </source>
</reference>
<keyword evidence="1" id="KW-0472">Membrane</keyword>
<dbReference type="RefSeq" id="WP_283231225.1">
    <property type="nucleotide sequence ID" value="NZ_JASGBQ010000018.1"/>
</dbReference>
<feature type="transmembrane region" description="Helical" evidence="1">
    <location>
        <begin position="144"/>
        <end position="167"/>
    </location>
</feature>
<name>A0AAP4BC61_9FIRM</name>
<gene>
    <name evidence="2" type="ORF">QJ036_09920</name>
</gene>
<protein>
    <recommendedName>
        <fullName evidence="4">DUF2975 domain-containing protein</fullName>
    </recommendedName>
</protein>
<evidence type="ECO:0000313" key="3">
    <source>
        <dbReference type="Proteomes" id="UP001300383"/>
    </source>
</evidence>
<keyword evidence="1" id="KW-1133">Transmembrane helix</keyword>
<dbReference type="EMBL" id="JASGBQ010000018">
    <property type="protein sequence ID" value="MDI9242782.1"/>
    <property type="molecule type" value="Genomic_DNA"/>
</dbReference>
<keyword evidence="1" id="KW-0812">Transmembrane</keyword>
<dbReference type="AlphaFoldDB" id="A0AAP4BC61"/>
<proteinExistence type="predicted"/>